<feature type="domain" description="DUF58" evidence="3">
    <location>
        <begin position="194"/>
        <end position="363"/>
    </location>
</feature>
<feature type="transmembrane region" description="Helical" evidence="2">
    <location>
        <begin position="30"/>
        <end position="51"/>
    </location>
</feature>
<dbReference type="PANTHER" id="PTHR34351">
    <property type="entry name" value="SLR1927 PROTEIN-RELATED"/>
    <property type="match status" value="1"/>
</dbReference>
<dbReference type="RefSeq" id="WP_244723455.1">
    <property type="nucleotide sequence ID" value="NZ_JALIRP010000003.1"/>
</dbReference>
<accession>A0A9X2B2A4</accession>
<comment type="caution">
    <text evidence="4">The sequence shown here is derived from an EMBL/GenBank/DDBJ whole genome shotgun (WGS) entry which is preliminary data.</text>
</comment>
<sequence length="436" mass="47609">MRRRLKEWTGGAIVLVVLTALYLWHGGASALYMLLLTGLIAVSGVLMQCLGPRRVTIKRQMSQSVIPAGETAVMQVEVSFRSFLPVPWLAVEDYYTGGSSRQVLFPGFRRSLTYSCELRGLPRGVYSFDACLLEWGGLFGWFKGGRVQRSEGRLLVLPRPLPIASALELPAASAQAAQQPVQTAEHRNGAKSPEVREYMPSDPLNRIHWKSSAKRGSLYTCIPEDERDLFCLVILDCSRQGYVFSEDTEEQKRENRNLSFENAVSAASGILGEMMRTGARGRLICGALDTKENSITNMDEERAASSRDDYTRILAALSPVRLGEGPPLSSIMDEALKKTVPGTRVIVVTGRLDHQAAEAAARMIARGIQVDFYCTAAYGQQGSLNGGKQDIHAGSGSSFATAVRLSRMGAGMFAVDQDRVTRIGLVDRSPQGEGVI</sequence>
<dbReference type="EMBL" id="JALIRP010000003">
    <property type="protein sequence ID" value="MCJ8011730.1"/>
    <property type="molecule type" value="Genomic_DNA"/>
</dbReference>
<evidence type="ECO:0000313" key="4">
    <source>
        <dbReference type="EMBL" id="MCJ8011730.1"/>
    </source>
</evidence>
<keyword evidence="2" id="KW-1133">Transmembrane helix</keyword>
<name>A0A9X2B2A4_9BACL</name>
<evidence type="ECO:0000256" key="1">
    <source>
        <dbReference type="SAM" id="MobiDB-lite"/>
    </source>
</evidence>
<reference evidence="4" key="1">
    <citation type="submission" date="2022-04" db="EMBL/GenBank/DDBJ databases">
        <title>Paenibacillus mangrovi sp. nov., a novel endophytic bacterium isolated from bark of Kandelia candel.</title>
        <authorList>
            <person name="Tuo L."/>
        </authorList>
    </citation>
    <scope>NUCLEOTIDE SEQUENCE</scope>
    <source>
        <strain evidence="4">KQZ6P-2</strain>
    </source>
</reference>
<feature type="transmembrane region" description="Helical" evidence="2">
    <location>
        <begin position="7"/>
        <end position="24"/>
    </location>
</feature>
<dbReference type="InterPro" id="IPR002881">
    <property type="entry name" value="DUF58"/>
</dbReference>
<dbReference type="PANTHER" id="PTHR34351:SF2">
    <property type="entry name" value="DUF58 DOMAIN-CONTAINING PROTEIN"/>
    <property type="match status" value="1"/>
</dbReference>
<keyword evidence="5" id="KW-1185">Reference proteome</keyword>
<protein>
    <submittedName>
        <fullName evidence="4">DUF58 domain-containing protein</fullName>
    </submittedName>
</protein>
<keyword evidence="2" id="KW-0812">Transmembrane</keyword>
<evidence type="ECO:0000313" key="5">
    <source>
        <dbReference type="Proteomes" id="UP001139347"/>
    </source>
</evidence>
<gene>
    <name evidence="4" type="ORF">MUG84_08245</name>
</gene>
<organism evidence="4 5">
    <name type="scientific">Paenibacillus mangrovi</name>
    <dbReference type="NCBI Taxonomy" id="2931978"/>
    <lineage>
        <taxon>Bacteria</taxon>
        <taxon>Bacillati</taxon>
        <taxon>Bacillota</taxon>
        <taxon>Bacilli</taxon>
        <taxon>Bacillales</taxon>
        <taxon>Paenibacillaceae</taxon>
        <taxon>Paenibacillus</taxon>
    </lineage>
</organism>
<dbReference type="Proteomes" id="UP001139347">
    <property type="component" value="Unassembled WGS sequence"/>
</dbReference>
<feature type="region of interest" description="Disordered" evidence="1">
    <location>
        <begin position="178"/>
        <end position="197"/>
    </location>
</feature>
<evidence type="ECO:0000256" key="2">
    <source>
        <dbReference type="SAM" id="Phobius"/>
    </source>
</evidence>
<dbReference type="Pfam" id="PF01882">
    <property type="entry name" value="DUF58"/>
    <property type="match status" value="1"/>
</dbReference>
<proteinExistence type="predicted"/>
<feature type="compositionally biased region" description="Basic and acidic residues" evidence="1">
    <location>
        <begin position="184"/>
        <end position="197"/>
    </location>
</feature>
<evidence type="ECO:0000259" key="3">
    <source>
        <dbReference type="Pfam" id="PF01882"/>
    </source>
</evidence>
<keyword evidence="2" id="KW-0472">Membrane</keyword>
<dbReference type="AlphaFoldDB" id="A0A9X2B2A4"/>